<evidence type="ECO:0000313" key="4">
    <source>
        <dbReference type="Proteomes" id="UP001314263"/>
    </source>
</evidence>
<sequence>MAAMDSPGSRSFPEEPAMPSPISSNVSGARSDDELRLALLTGLSKSVIVNYGSSWCAHCHELFPHFYDLARKHPQHKYVVAQVDYMKDALQGIKVTPTFAVFNKGRKVDQFFGPSPQQLRDRVWLHSDDADVTDC</sequence>
<dbReference type="CDD" id="cd02947">
    <property type="entry name" value="TRX_family"/>
    <property type="match status" value="1"/>
</dbReference>
<dbReference type="InterPro" id="IPR036249">
    <property type="entry name" value="Thioredoxin-like_sf"/>
</dbReference>
<dbReference type="AlphaFoldDB" id="A0AAV1HWA3"/>
<protein>
    <recommendedName>
        <fullName evidence="2">Thioredoxin domain-containing protein</fullName>
    </recommendedName>
</protein>
<dbReference type="SUPFAM" id="SSF52833">
    <property type="entry name" value="Thioredoxin-like"/>
    <property type="match status" value="1"/>
</dbReference>
<dbReference type="Gene3D" id="3.40.30.10">
    <property type="entry name" value="Glutaredoxin"/>
    <property type="match status" value="1"/>
</dbReference>
<proteinExistence type="predicted"/>
<comment type="caution">
    <text evidence="3">The sequence shown here is derived from an EMBL/GenBank/DDBJ whole genome shotgun (WGS) entry which is preliminary data.</text>
</comment>
<dbReference type="PANTHER" id="PTHR47571:SF1">
    <property type="entry name" value="THIOREDOXIN-LIKE 3-3"/>
    <property type="match status" value="1"/>
</dbReference>
<dbReference type="InterPro" id="IPR013766">
    <property type="entry name" value="Thioredoxin_domain"/>
</dbReference>
<organism evidence="3 4">
    <name type="scientific">Coccomyxa viridis</name>
    <dbReference type="NCBI Taxonomy" id="1274662"/>
    <lineage>
        <taxon>Eukaryota</taxon>
        <taxon>Viridiplantae</taxon>
        <taxon>Chlorophyta</taxon>
        <taxon>core chlorophytes</taxon>
        <taxon>Trebouxiophyceae</taxon>
        <taxon>Trebouxiophyceae incertae sedis</taxon>
        <taxon>Coccomyxaceae</taxon>
        <taxon>Coccomyxa</taxon>
    </lineage>
</organism>
<accession>A0AAV1HWA3</accession>
<evidence type="ECO:0000313" key="3">
    <source>
        <dbReference type="EMBL" id="CAK0738844.1"/>
    </source>
</evidence>
<reference evidence="3 4" key="1">
    <citation type="submission" date="2023-10" db="EMBL/GenBank/DDBJ databases">
        <authorList>
            <person name="Maclean D."/>
            <person name="Macfadyen A."/>
        </authorList>
    </citation>
    <scope>NUCLEOTIDE SEQUENCE [LARGE SCALE GENOMIC DNA]</scope>
</reference>
<evidence type="ECO:0000259" key="2">
    <source>
        <dbReference type="Pfam" id="PF00085"/>
    </source>
</evidence>
<feature type="region of interest" description="Disordered" evidence="1">
    <location>
        <begin position="1"/>
        <end position="28"/>
    </location>
</feature>
<dbReference type="InterPro" id="IPR044193">
    <property type="entry name" value="TRL33"/>
</dbReference>
<dbReference type="PANTHER" id="PTHR47571">
    <property type="entry name" value="THIOREDOXIN-LIKE 3-3"/>
    <property type="match status" value="1"/>
</dbReference>
<dbReference type="EMBL" id="CAUYUE010000002">
    <property type="protein sequence ID" value="CAK0738844.1"/>
    <property type="molecule type" value="Genomic_DNA"/>
</dbReference>
<feature type="domain" description="Thioredoxin" evidence="2">
    <location>
        <begin position="44"/>
        <end position="120"/>
    </location>
</feature>
<evidence type="ECO:0000256" key="1">
    <source>
        <dbReference type="SAM" id="MobiDB-lite"/>
    </source>
</evidence>
<dbReference type="Proteomes" id="UP001314263">
    <property type="component" value="Unassembled WGS sequence"/>
</dbReference>
<name>A0AAV1HWA3_9CHLO</name>
<gene>
    <name evidence="3" type="ORF">CVIRNUC_001101</name>
</gene>
<keyword evidence="4" id="KW-1185">Reference proteome</keyword>
<dbReference type="Pfam" id="PF00085">
    <property type="entry name" value="Thioredoxin"/>
    <property type="match status" value="1"/>
</dbReference>